<accession>A0A8S5RVF2</accession>
<organism evidence="2">
    <name type="scientific">Siphoviridae sp. ctHip2</name>
    <dbReference type="NCBI Taxonomy" id="2827830"/>
    <lineage>
        <taxon>Viruses</taxon>
        <taxon>Duplodnaviria</taxon>
        <taxon>Heunggongvirae</taxon>
        <taxon>Uroviricota</taxon>
        <taxon>Caudoviricetes</taxon>
    </lineage>
</organism>
<reference evidence="2" key="1">
    <citation type="journal article" date="2021" name="Proc. Natl. Acad. Sci. U.S.A.">
        <title>A Catalog of Tens of Thousands of Viruses from Human Metagenomes Reveals Hidden Associations with Chronic Diseases.</title>
        <authorList>
            <person name="Tisza M.J."/>
            <person name="Buck C.B."/>
        </authorList>
    </citation>
    <scope>NUCLEOTIDE SEQUENCE</scope>
    <source>
        <strain evidence="2">CtHip2</strain>
    </source>
</reference>
<protein>
    <recommendedName>
        <fullName evidence="1">THIF-type NAD/FAD binding fold domain-containing protein</fullName>
    </recommendedName>
</protein>
<sequence>MLKIKEGRKYYIVLGAGGTGSWLAQFLSKIEVPVYLIDGDVVEPKNVLRQNFVNEEVNMSKAEIAKKWDFAYVPEFLSDTSIIDEIIAQEEGTPVLVGCLDNNATRKIAQDVFYNPNYKDILWLDGGNAERHGQAYVAAKYDNEVHYESPIALDPAFQNFEGDERRPDQISCAEQSESAPQNVTANVTSATLLFNLINLIEENAMLLGNKFMFHTKLCSMTTTEIV</sequence>
<evidence type="ECO:0000259" key="1">
    <source>
        <dbReference type="Pfam" id="PF00899"/>
    </source>
</evidence>
<dbReference type="Gene3D" id="3.40.50.720">
    <property type="entry name" value="NAD(P)-binding Rossmann-like Domain"/>
    <property type="match status" value="1"/>
</dbReference>
<name>A0A8S5RVF2_9CAUD</name>
<proteinExistence type="predicted"/>
<dbReference type="InterPro" id="IPR035985">
    <property type="entry name" value="Ubiquitin-activating_enz"/>
</dbReference>
<dbReference type="EMBL" id="BK032497">
    <property type="protein sequence ID" value="DAF42600.1"/>
    <property type="molecule type" value="Genomic_DNA"/>
</dbReference>
<evidence type="ECO:0000313" key="2">
    <source>
        <dbReference type="EMBL" id="DAF42600.1"/>
    </source>
</evidence>
<dbReference type="SUPFAM" id="SSF69572">
    <property type="entry name" value="Activating enzymes of the ubiquitin-like proteins"/>
    <property type="match status" value="1"/>
</dbReference>
<dbReference type="InterPro" id="IPR000594">
    <property type="entry name" value="ThiF_NAD_FAD-bd"/>
</dbReference>
<feature type="domain" description="THIF-type NAD/FAD binding fold" evidence="1">
    <location>
        <begin position="10"/>
        <end position="191"/>
    </location>
</feature>
<dbReference type="Pfam" id="PF00899">
    <property type="entry name" value="ThiF"/>
    <property type="match status" value="1"/>
</dbReference>
<dbReference type="GO" id="GO:0008641">
    <property type="term" value="F:ubiquitin-like modifier activating enzyme activity"/>
    <property type="evidence" value="ECO:0007669"/>
    <property type="project" value="InterPro"/>
</dbReference>